<name>A0A834GNG3_RHOSS</name>
<dbReference type="OrthoDB" id="514967at2759"/>
<feature type="compositionally biased region" description="Low complexity" evidence="5">
    <location>
        <begin position="1"/>
        <end position="18"/>
    </location>
</feature>
<evidence type="ECO:0000256" key="3">
    <source>
        <dbReference type="ARBA" id="ARBA00022833"/>
    </source>
</evidence>
<feature type="region of interest" description="Disordered" evidence="5">
    <location>
        <begin position="1"/>
        <end position="24"/>
    </location>
</feature>
<keyword evidence="3" id="KW-0862">Zinc</keyword>
<evidence type="ECO:0000259" key="6">
    <source>
        <dbReference type="PROSITE" id="PS51141"/>
    </source>
</evidence>
<dbReference type="AlphaFoldDB" id="A0A834GNG3"/>
<evidence type="ECO:0000256" key="2">
    <source>
        <dbReference type="ARBA" id="ARBA00022771"/>
    </source>
</evidence>
<dbReference type="SUPFAM" id="SSF103612">
    <property type="entry name" value="SBT domain"/>
    <property type="match status" value="1"/>
</dbReference>
<organism evidence="7 8">
    <name type="scientific">Rhododendron simsii</name>
    <name type="common">Sims's rhododendron</name>
    <dbReference type="NCBI Taxonomy" id="118357"/>
    <lineage>
        <taxon>Eukaryota</taxon>
        <taxon>Viridiplantae</taxon>
        <taxon>Streptophyta</taxon>
        <taxon>Embryophyta</taxon>
        <taxon>Tracheophyta</taxon>
        <taxon>Spermatophyta</taxon>
        <taxon>Magnoliopsida</taxon>
        <taxon>eudicotyledons</taxon>
        <taxon>Gunneridae</taxon>
        <taxon>Pentapetalae</taxon>
        <taxon>asterids</taxon>
        <taxon>Ericales</taxon>
        <taxon>Ericaceae</taxon>
        <taxon>Ericoideae</taxon>
        <taxon>Rhodoreae</taxon>
        <taxon>Rhododendron</taxon>
    </lineage>
</organism>
<keyword evidence="8" id="KW-1185">Reference proteome</keyword>
<dbReference type="PROSITE" id="PS51141">
    <property type="entry name" value="ZF_SBP"/>
    <property type="match status" value="1"/>
</dbReference>
<dbReference type="GO" id="GO:0005634">
    <property type="term" value="C:nucleus"/>
    <property type="evidence" value="ECO:0007669"/>
    <property type="project" value="InterPro"/>
</dbReference>
<keyword evidence="1" id="KW-0479">Metal-binding</keyword>
<keyword evidence="2 4" id="KW-0863">Zinc-finger</keyword>
<evidence type="ECO:0000256" key="1">
    <source>
        <dbReference type="ARBA" id="ARBA00022723"/>
    </source>
</evidence>
<feature type="compositionally biased region" description="Polar residues" evidence="5">
    <location>
        <begin position="254"/>
        <end position="266"/>
    </location>
</feature>
<dbReference type="InterPro" id="IPR004333">
    <property type="entry name" value="SBP_dom"/>
</dbReference>
<dbReference type="Proteomes" id="UP000626092">
    <property type="component" value="Unassembled WGS sequence"/>
</dbReference>
<gene>
    <name evidence="7" type="ORF">RHSIM_Rhsim07G0032800</name>
</gene>
<comment type="caution">
    <text evidence="7">The sequence shown here is derived from an EMBL/GenBank/DDBJ whole genome shotgun (WGS) entry which is preliminary data.</text>
</comment>
<dbReference type="Gene3D" id="4.10.1100.10">
    <property type="entry name" value="Transcription factor, SBP-box domain"/>
    <property type="match status" value="1"/>
</dbReference>
<dbReference type="PANTHER" id="PTHR31251">
    <property type="entry name" value="SQUAMOSA PROMOTER-BINDING-LIKE PROTEIN 4"/>
    <property type="match status" value="1"/>
</dbReference>
<feature type="region of interest" description="Disordered" evidence="5">
    <location>
        <begin position="241"/>
        <end position="274"/>
    </location>
</feature>
<dbReference type="InterPro" id="IPR044817">
    <property type="entry name" value="SBP-like"/>
</dbReference>
<dbReference type="GO" id="GO:0003677">
    <property type="term" value="F:DNA binding"/>
    <property type="evidence" value="ECO:0007669"/>
    <property type="project" value="InterPro"/>
</dbReference>
<evidence type="ECO:0000256" key="5">
    <source>
        <dbReference type="SAM" id="MobiDB-lite"/>
    </source>
</evidence>
<proteinExistence type="predicted"/>
<dbReference type="Pfam" id="PF03110">
    <property type="entry name" value="SBP"/>
    <property type="match status" value="1"/>
</dbReference>
<feature type="domain" description="SBP-type" evidence="6">
    <location>
        <begin position="179"/>
        <end position="250"/>
    </location>
</feature>
<evidence type="ECO:0000313" key="7">
    <source>
        <dbReference type="EMBL" id="KAF7138742.1"/>
    </source>
</evidence>
<dbReference type="GO" id="GO:0008270">
    <property type="term" value="F:zinc ion binding"/>
    <property type="evidence" value="ECO:0007669"/>
    <property type="project" value="UniProtKB-KW"/>
</dbReference>
<accession>A0A834GNG3</accession>
<dbReference type="InterPro" id="IPR036893">
    <property type="entry name" value="SBP_sf"/>
</dbReference>
<reference evidence="7" key="1">
    <citation type="submission" date="2019-11" db="EMBL/GenBank/DDBJ databases">
        <authorList>
            <person name="Liu Y."/>
            <person name="Hou J."/>
            <person name="Li T.-Q."/>
            <person name="Guan C.-H."/>
            <person name="Wu X."/>
            <person name="Wu H.-Z."/>
            <person name="Ling F."/>
            <person name="Zhang R."/>
            <person name="Shi X.-G."/>
            <person name="Ren J.-P."/>
            <person name="Chen E.-F."/>
            <person name="Sun J.-M."/>
        </authorList>
    </citation>
    <scope>NUCLEOTIDE SEQUENCE</scope>
    <source>
        <strain evidence="7">Adult_tree_wgs_1</strain>
        <tissue evidence="7">Leaves</tissue>
    </source>
</reference>
<evidence type="ECO:0000313" key="8">
    <source>
        <dbReference type="Proteomes" id="UP000626092"/>
    </source>
</evidence>
<protein>
    <recommendedName>
        <fullName evidence="6">SBP-type domain-containing protein</fullName>
    </recommendedName>
</protein>
<sequence length="457" mass="50514">MENSNWSLFNSNSSSCTSGTRGQNSHCSNLAWDIWDLGSSRYDWSATNTTTTTNSHYPFHHAISAAATPTAATTATYPDESVAHALMLNHHQQGTTTVSVYGGAGGSHYQPDPHLMCLKLGKRHYFEDTASLQGERHVDEGICVAKRGRSPYYGYGGGIDVVGGPSTSAGAVTVAAAAVPRCQVEGCHVALVEAKEYHRRHKVCETHAKAPKVVVLGLDQRFCQQLGEFDDAKRSCRRRLAGHNERRRKGSTHDPLNNPRNLSHQGLATRKNQDMDRILARRESECEEEKENPQGARLVSAYVRRNYDRKSTPTGLVWDRVVADNNLIAEIFCNLTLWTGRALSLLSSKNSTTWFSSPSAALRELIAENRAAILARQLVHDPSTQPGSNSLLTSHHQVFHDPHNWDRFNEDSGHVTLDLMQAPSSAFGFLSMRENSRGEEEQECSELWRSLGGAHVV</sequence>
<dbReference type="EMBL" id="WJXA01000007">
    <property type="protein sequence ID" value="KAF7138742.1"/>
    <property type="molecule type" value="Genomic_DNA"/>
</dbReference>
<evidence type="ECO:0000256" key="4">
    <source>
        <dbReference type="PROSITE-ProRule" id="PRU00470"/>
    </source>
</evidence>
<feature type="compositionally biased region" description="Basic residues" evidence="5">
    <location>
        <begin position="241"/>
        <end position="250"/>
    </location>
</feature>
<dbReference type="PANTHER" id="PTHR31251:SF226">
    <property type="entry name" value="SQUAMOSA PROMOTER-BINDING-LIKE PROTEIN 6"/>
    <property type="match status" value="1"/>
</dbReference>